<evidence type="ECO:0000259" key="9">
    <source>
        <dbReference type="Pfam" id="PF13231"/>
    </source>
</evidence>
<evidence type="ECO:0000256" key="1">
    <source>
        <dbReference type="ARBA" id="ARBA00004651"/>
    </source>
</evidence>
<keyword evidence="4 10" id="KW-0808">Transferase</keyword>
<dbReference type="OrthoDB" id="5056808at2"/>
<name>A0A2V3PVD9_9BACT</name>
<protein>
    <submittedName>
        <fullName evidence="10">Dolichyl-phosphate-mannose-protein mannosyltransferase</fullName>
    </submittedName>
</protein>
<dbReference type="GO" id="GO:0005886">
    <property type="term" value="C:plasma membrane"/>
    <property type="evidence" value="ECO:0007669"/>
    <property type="project" value="UniProtKB-SubCell"/>
</dbReference>
<keyword evidence="3 10" id="KW-0328">Glycosyltransferase</keyword>
<feature type="transmembrane region" description="Helical" evidence="8">
    <location>
        <begin position="326"/>
        <end position="346"/>
    </location>
</feature>
<keyword evidence="6 8" id="KW-1133">Transmembrane helix</keyword>
<evidence type="ECO:0000256" key="5">
    <source>
        <dbReference type="ARBA" id="ARBA00022692"/>
    </source>
</evidence>
<evidence type="ECO:0000313" key="10">
    <source>
        <dbReference type="EMBL" id="PXV68866.1"/>
    </source>
</evidence>
<dbReference type="GO" id="GO:0016763">
    <property type="term" value="F:pentosyltransferase activity"/>
    <property type="evidence" value="ECO:0007669"/>
    <property type="project" value="TreeGrafter"/>
</dbReference>
<dbReference type="Pfam" id="PF13231">
    <property type="entry name" value="PMT_2"/>
    <property type="match status" value="1"/>
</dbReference>
<evidence type="ECO:0000256" key="4">
    <source>
        <dbReference type="ARBA" id="ARBA00022679"/>
    </source>
</evidence>
<feature type="transmembrane region" description="Helical" evidence="8">
    <location>
        <begin position="213"/>
        <end position="237"/>
    </location>
</feature>
<keyword evidence="5 8" id="KW-0812">Transmembrane</keyword>
<evidence type="ECO:0000256" key="8">
    <source>
        <dbReference type="SAM" id="Phobius"/>
    </source>
</evidence>
<reference evidence="10 11" key="1">
    <citation type="submission" date="2018-03" db="EMBL/GenBank/DDBJ databases">
        <title>Genomic Encyclopedia of Archaeal and Bacterial Type Strains, Phase II (KMG-II): from individual species to whole genera.</title>
        <authorList>
            <person name="Goeker M."/>
        </authorList>
    </citation>
    <scope>NUCLEOTIDE SEQUENCE [LARGE SCALE GENOMIC DNA]</scope>
    <source>
        <strain evidence="10 11">DSM 100214</strain>
    </source>
</reference>
<evidence type="ECO:0000256" key="2">
    <source>
        <dbReference type="ARBA" id="ARBA00022475"/>
    </source>
</evidence>
<keyword evidence="11" id="KW-1185">Reference proteome</keyword>
<keyword evidence="7 8" id="KW-0472">Membrane</keyword>
<dbReference type="EMBL" id="QICL01000001">
    <property type="protein sequence ID" value="PXV68866.1"/>
    <property type="molecule type" value="Genomic_DNA"/>
</dbReference>
<evidence type="ECO:0000256" key="6">
    <source>
        <dbReference type="ARBA" id="ARBA00022989"/>
    </source>
</evidence>
<feature type="transmembrane region" description="Helical" evidence="8">
    <location>
        <begin position="120"/>
        <end position="139"/>
    </location>
</feature>
<dbReference type="AlphaFoldDB" id="A0A2V3PVD9"/>
<dbReference type="InterPro" id="IPR038731">
    <property type="entry name" value="RgtA/B/C-like"/>
</dbReference>
<proteinExistence type="predicted"/>
<dbReference type="InterPro" id="IPR050297">
    <property type="entry name" value="LipidA_mod_glycosyltrf_83"/>
</dbReference>
<gene>
    <name evidence="10" type="ORF">CLV62_101131</name>
</gene>
<dbReference type="Proteomes" id="UP000247973">
    <property type="component" value="Unassembled WGS sequence"/>
</dbReference>
<feature type="domain" description="Glycosyltransferase RgtA/B/C/D-like" evidence="9">
    <location>
        <begin position="71"/>
        <end position="234"/>
    </location>
</feature>
<keyword evidence="2" id="KW-1003">Cell membrane</keyword>
<feature type="transmembrane region" description="Helical" evidence="8">
    <location>
        <begin position="174"/>
        <end position="207"/>
    </location>
</feature>
<evidence type="ECO:0000313" key="11">
    <source>
        <dbReference type="Proteomes" id="UP000247973"/>
    </source>
</evidence>
<accession>A0A2V3PVD9</accession>
<feature type="transmembrane region" description="Helical" evidence="8">
    <location>
        <begin position="353"/>
        <end position="372"/>
    </location>
</feature>
<comment type="caution">
    <text evidence="10">The sequence shown here is derived from an EMBL/GenBank/DDBJ whole genome shotgun (WGS) entry which is preliminary data.</text>
</comment>
<dbReference type="PANTHER" id="PTHR33908">
    <property type="entry name" value="MANNOSYLTRANSFERASE YKCB-RELATED"/>
    <property type="match status" value="1"/>
</dbReference>
<feature type="transmembrane region" description="Helical" evidence="8">
    <location>
        <begin position="302"/>
        <end position="320"/>
    </location>
</feature>
<sequence length="506" mass="59133">MRYSMNIIPAIKKEKYILISFLLFSFITLLLGTKSSPIYVFNDWEDVNAYFTMGKGWMNGCIPYKDLFDHKGPLLYIIYGIGYIISNDSFWGIYILQCIAFTTILYFMYKLSGLFLSKQYAYIASLSFSIIYFATNLRGGSAEEFILLFQTIGLYLLFKHFIDKNNPRNLRYIFIQGILIGCVALIKINIIIFWFIPLLAIIIQTIIDKNFKLAVRYFLLTTLGVLLVIAPFVCYFFAVDSLSDFWESYIIFNTIYASIGSDLNAFSDIPIEVLKTHPLALSYIILGISYFTFSRNVIKERVFRFSLFPMFGILYLSIFRSAYYDYYIMSVSVLSILGIVTIASIIQKRYNNVHIKYFIISILLIIGINVVLKRKMIKNINSYNYQIEFSQYMKEHIGEKELSILNLGMDEGYFFLTNTIPPNKYFYLPNISYSQYPQIIDTNIEIMKSDKAPLYITISRYITINNVKTDMDIYLPVIEAEYDVVKEYTSYAKWPAYQHILYKRKN</sequence>
<dbReference type="PANTHER" id="PTHR33908:SF11">
    <property type="entry name" value="MEMBRANE PROTEIN"/>
    <property type="match status" value="1"/>
</dbReference>
<feature type="transmembrane region" description="Helical" evidence="8">
    <location>
        <begin position="145"/>
        <end position="162"/>
    </location>
</feature>
<evidence type="ECO:0000256" key="3">
    <source>
        <dbReference type="ARBA" id="ARBA00022676"/>
    </source>
</evidence>
<dbReference type="GO" id="GO:0009103">
    <property type="term" value="P:lipopolysaccharide biosynthetic process"/>
    <property type="evidence" value="ECO:0007669"/>
    <property type="project" value="UniProtKB-ARBA"/>
</dbReference>
<comment type="subcellular location">
    <subcellularLocation>
        <location evidence="1">Cell membrane</location>
        <topology evidence="1">Multi-pass membrane protein</topology>
    </subcellularLocation>
</comment>
<organism evidence="10 11">
    <name type="scientific">Dysgonomonas alginatilytica</name>
    <dbReference type="NCBI Taxonomy" id="1605892"/>
    <lineage>
        <taxon>Bacteria</taxon>
        <taxon>Pseudomonadati</taxon>
        <taxon>Bacteroidota</taxon>
        <taxon>Bacteroidia</taxon>
        <taxon>Bacteroidales</taxon>
        <taxon>Dysgonomonadaceae</taxon>
        <taxon>Dysgonomonas</taxon>
    </lineage>
</organism>
<evidence type="ECO:0000256" key="7">
    <source>
        <dbReference type="ARBA" id="ARBA00023136"/>
    </source>
</evidence>